<reference evidence="6" key="1">
    <citation type="submission" date="2019-08" db="EMBL/GenBank/DDBJ databases">
        <title>Limnoglobus roseus gen. nov., sp. nov., a novel freshwater planctomycete with a giant genome from the family Gemmataceae.</title>
        <authorList>
            <person name="Kulichevskaya I.S."/>
            <person name="Naumoff D.G."/>
            <person name="Miroshnikov K."/>
            <person name="Ivanova A."/>
            <person name="Philippov D.A."/>
            <person name="Hakobyan A."/>
            <person name="Rijpstra I.C."/>
            <person name="Sinninghe Damste J.S."/>
            <person name="Liesack W."/>
            <person name="Dedysh S.N."/>
        </authorList>
    </citation>
    <scope>NUCLEOTIDE SEQUENCE [LARGE SCALE GENOMIC DNA]</scope>
    <source>
        <strain evidence="6">PX52</strain>
    </source>
</reference>
<dbReference type="SMART" id="SM00342">
    <property type="entry name" value="HTH_ARAC"/>
    <property type="match status" value="1"/>
</dbReference>
<organism evidence="5 6">
    <name type="scientific">Limnoglobus roseus</name>
    <dbReference type="NCBI Taxonomy" id="2598579"/>
    <lineage>
        <taxon>Bacteria</taxon>
        <taxon>Pseudomonadati</taxon>
        <taxon>Planctomycetota</taxon>
        <taxon>Planctomycetia</taxon>
        <taxon>Gemmatales</taxon>
        <taxon>Gemmataceae</taxon>
        <taxon>Limnoglobus</taxon>
    </lineage>
</organism>
<dbReference type="PANTHER" id="PTHR46796:SF13">
    <property type="entry name" value="HTH-TYPE TRANSCRIPTIONAL ACTIVATOR RHAS"/>
    <property type="match status" value="1"/>
</dbReference>
<evidence type="ECO:0000256" key="3">
    <source>
        <dbReference type="ARBA" id="ARBA00023163"/>
    </source>
</evidence>
<dbReference type="OrthoDB" id="9806208at2"/>
<dbReference type="KEGG" id="lrs:PX52LOC_06847"/>
<evidence type="ECO:0000259" key="4">
    <source>
        <dbReference type="PROSITE" id="PS01124"/>
    </source>
</evidence>
<dbReference type="InterPro" id="IPR050204">
    <property type="entry name" value="AraC_XylS_family_regulators"/>
</dbReference>
<dbReference type="NCBIfam" id="TIGR00229">
    <property type="entry name" value="sensory_box"/>
    <property type="match status" value="1"/>
</dbReference>
<dbReference type="PROSITE" id="PS01124">
    <property type="entry name" value="HTH_ARAC_FAMILY_2"/>
    <property type="match status" value="1"/>
</dbReference>
<dbReference type="Gene3D" id="1.10.10.60">
    <property type="entry name" value="Homeodomain-like"/>
    <property type="match status" value="1"/>
</dbReference>
<evidence type="ECO:0000313" key="6">
    <source>
        <dbReference type="Proteomes" id="UP000324974"/>
    </source>
</evidence>
<dbReference type="PANTHER" id="PTHR46796">
    <property type="entry name" value="HTH-TYPE TRANSCRIPTIONAL ACTIVATOR RHAS-RELATED"/>
    <property type="match status" value="1"/>
</dbReference>
<dbReference type="Gene3D" id="3.30.450.20">
    <property type="entry name" value="PAS domain"/>
    <property type="match status" value="1"/>
</dbReference>
<name>A0A5C1ASA0_9BACT</name>
<dbReference type="InterPro" id="IPR000014">
    <property type="entry name" value="PAS"/>
</dbReference>
<dbReference type="SUPFAM" id="SSF55785">
    <property type="entry name" value="PYP-like sensor domain (PAS domain)"/>
    <property type="match status" value="1"/>
</dbReference>
<keyword evidence="3" id="KW-0804">Transcription</keyword>
<keyword evidence="6" id="KW-1185">Reference proteome</keyword>
<evidence type="ECO:0000313" key="5">
    <source>
        <dbReference type="EMBL" id="QEL19768.1"/>
    </source>
</evidence>
<dbReference type="Pfam" id="PF12833">
    <property type="entry name" value="HTH_18"/>
    <property type="match status" value="1"/>
</dbReference>
<accession>A0A5C1ASA0</accession>
<evidence type="ECO:0000256" key="1">
    <source>
        <dbReference type="ARBA" id="ARBA00023015"/>
    </source>
</evidence>
<dbReference type="SUPFAM" id="SSF46689">
    <property type="entry name" value="Homeodomain-like"/>
    <property type="match status" value="2"/>
</dbReference>
<dbReference type="Proteomes" id="UP000324974">
    <property type="component" value="Chromosome"/>
</dbReference>
<evidence type="ECO:0000256" key="2">
    <source>
        <dbReference type="ARBA" id="ARBA00023125"/>
    </source>
</evidence>
<protein>
    <submittedName>
        <fullName evidence="5">AraC family transcriptional regulator</fullName>
    </submittedName>
</protein>
<feature type="domain" description="HTH araC/xylS-type" evidence="4">
    <location>
        <begin position="147"/>
        <end position="245"/>
    </location>
</feature>
<gene>
    <name evidence="5" type="ORF">PX52LOC_06847</name>
</gene>
<proteinExistence type="predicted"/>
<dbReference type="GO" id="GO:0043565">
    <property type="term" value="F:sequence-specific DNA binding"/>
    <property type="evidence" value="ECO:0007669"/>
    <property type="project" value="InterPro"/>
</dbReference>
<keyword evidence="1" id="KW-0805">Transcription regulation</keyword>
<keyword evidence="2" id="KW-0238">DNA-binding</keyword>
<dbReference type="InterPro" id="IPR018062">
    <property type="entry name" value="HTH_AraC-typ_CS"/>
</dbReference>
<dbReference type="CDD" id="cd00130">
    <property type="entry name" value="PAS"/>
    <property type="match status" value="1"/>
</dbReference>
<dbReference type="GO" id="GO:0003700">
    <property type="term" value="F:DNA-binding transcription factor activity"/>
    <property type="evidence" value="ECO:0007669"/>
    <property type="project" value="InterPro"/>
</dbReference>
<sequence length="255" mass="27423">MTPARRLRDDVFRTAPGLAATEELFDSLADVLFCVKDCGRRYVAANDAFVRAAGLRSRAELLGRTARELFPPLLAAGYERQDDEVLANGAAVRDRLEMVTRRTGEIGWFVSQKVPVTDAAGRKVALAGISRDLATPRDQGDALGPLAEAIEELHVHSADPIRVAALAERVGLSPSQFQRRVLALTGLTPRQLLTKARVEAAARALKDTDAPLTAVAVACGFYDQAALSRQFRAATGVPPGEYRRAFRSPGGGTSE</sequence>
<dbReference type="Pfam" id="PF08448">
    <property type="entry name" value="PAS_4"/>
    <property type="match status" value="1"/>
</dbReference>
<dbReference type="InterPro" id="IPR009057">
    <property type="entry name" value="Homeodomain-like_sf"/>
</dbReference>
<dbReference type="AlphaFoldDB" id="A0A5C1ASA0"/>
<dbReference type="InterPro" id="IPR035965">
    <property type="entry name" value="PAS-like_dom_sf"/>
</dbReference>
<dbReference type="InterPro" id="IPR013656">
    <property type="entry name" value="PAS_4"/>
</dbReference>
<dbReference type="PROSITE" id="PS00041">
    <property type="entry name" value="HTH_ARAC_FAMILY_1"/>
    <property type="match status" value="1"/>
</dbReference>
<dbReference type="EMBL" id="CP042425">
    <property type="protein sequence ID" value="QEL19768.1"/>
    <property type="molecule type" value="Genomic_DNA"/>
</dbReference>
<dbReference type="InterPro" id="IPR018060">
    <property type="entry name" value="HTH_AraC"/>
</dbReference>
<dbReference type="RefSeq" id="WP_149114129.1">
    <property type="nucleotide sequence ID" value="NZ_CP042425.1"/>
</dbReference>